<dbReference type="PANTHER" id="PTHR30337:SF7">
    <property type="entry name" value="PHOSPHOESTERASE"/>
    <property type="match status" value="1"/>
</dbReference>
<dbReference type="GO" id="GO:0004527">
    <property type="term" value="F:exonuclease activity"/>
    <property type="evidence" value="ECO:0007669"/>
    <property type="project" value="UniProtKB-KW"/>
</dbReference>
<dbReference type="AlphaFoldDB" id="A0A9E8LSJ1"/>
<dbReference type="InterPro" id="IPR014576">
    <property type="entry name" value="Pesterase_YhaO"/>
</dbReference>
<keyword evidence="4" id="KW-1185">Reference proteome</keyword>
<evidence type="ECO:0000313" key="4">
    <source>
        <dbReference type="Proteomes" id="UP001164718"/>
    </source>
</evidence>
<dbReference type="KEGG" id="faf:OE104_08735"/>
<dbReference type="SUPFAM" id="SSF56300">
    <property type="entry name" value="Metallo-dependent phosphatases"/>
    <property type="match status" value="1"/>
</dbReference>
<organism evidence="3 4">
    <name type="scientific">Fervidibacillus albus</name>
    <dbReference type="NCBI Taxonomy" id="2980026"/>
    <lineage>
        <taxon>Bacteria</taxon>
        <taxon>Bacillati</taxon>
        <taxon>Bacillota</taxon>
        <taxon>Bacilli</taxon>
        <taxon>Bacillales</taxon>
        <taxon>Bacillaceae</taxon>
        <taxon>Fervidibacillus</taxon>
    </lineage>
</organism>
<protein>
    <submittedName>
        <fullName evidence="3">DNA repair exonuclease</fullName>
    </submittedName>
</protein>
<dbReference type="InterPro" id="IPR004843">
    <property type="entry name" value="Calcineurin-like_PHP"/>
</dbReference>
<accession>A0A9E8LSJ1</accession>
<dbReference type="InterPro" id="IPR041796">
    <property type="entry name" value="Mre11_N"/>
</dbReference>
<reference evidence="3" key="1">
    <citation type="submission" date="2022-09" db="EMBL/GenBank/DDBJ databases">
        <title>Complete Genomes of Fervidibacillus albus and Fervidibacillus halotolerans isolated from tidal flat sediments.</title>
        <authorList>
            <person name="Kwon K.K."/>
            <person name="Yang S.-H."/>
            <person name="Park M.J."/>
            <person name="Oh H.-M."/>
        </authorList>
    </citation>
    <scope>NUCLEOTIDE SEQUENCE</scope>
    <source>
        <strain evidence="3">MEBiC13591</strain>
    </source>
</reference>
<dbReference type="EMBL" id="CP106878">
    <property type="protein sequence ID" value="WAA08722.1"/>
    <property type="molecule type" value="Genomic_DNA"/>
</dbReference>
<evidence type="ECO:0000313" key="3">
    <source>
        <dbReference type="EMBL" id="WAA08722.1"/>
    </source>
</evidence>
<dbReference type="InterPro" id="IPR029052">
    <property type="entry name" value="Metallo-depent_PP-like"/>
</dbReference>
<proteinExistence type="predicted"/>
<dbReference type="PIRSF" id="PIRSF033091">
    <property type="entry name" value="Pesterase_YhaO"/>
    <property type="match status" value="1"/>
</dbReference>
<gene>
    <name evidence="3" type="ORF">OE104_08735</name>
</gene>
<dbReference type="Proteomes" id="UP001164718">
    <property type="component" value="Chromosome"/>
</dbReference>
<dbReference type="PANTHER" id="PTHR30337">
    <property type="entry name" value="COMPONENT OF ATP-DEPENDENT DSDNA EXONUCLEASE"/>
    <property type="match status" value="1"/>
</dbReference>
<dbReference type="Pfam" id="PF00149">
    <property type="entry name" value="Metallophos"/>
    <property type="match status" value="1"/>
</dbReference>
<feature type="domain" description="Calcineurin-like phosphoesterase" evidence="2">
    <location>
        <begin position="5"/>
        <end position="201"/>
    </location>
</feature>
<keyword evidence="3" id="KW-0540">Nuclease</keyword>
<dbReference type="RefSeq" id="WP_275416503.1">
    <property type="nucleotide sequence ID" value="NZ_CP106878.1"/>
</dbReference>
<dbReference type="CDD" id="cd00840">
    <property type="entry name" value="MPP_Mre11_N"/>
    <property type="match status" value="1"/>
</dbReference>
<sequence>METVKFIHCADLHLDSPFVGLKTLPKPIYDEMKESTFHAFSNVVDLAIDEAVDFVIIAGDLYDGEDRSIRAQLFLKKELERLEKEDIHVFIIHGNHDHLGGKWTKVNMPFNAHIFKTKAEMIPYTTKTGSKVHLYGYSYPKKHVLDNVVSEYKKVDGATFHIGILHGHDSSDRSHYRYAPFQLKDLLDKEFDYWALGHIHKQRILSENPYIIYPGNTQGRNRKESGPKGCYLVEMNPYRTEIHFHETTAVLWESVELQEETIEQFDDLFQQLSHLKEVARQKKKPVILDIHLRKKQLSSTLQEIVESEELLDLLREGEEFENPFVWVRSVSFSDEYIQPIPLEGNYEFFRELNETLLQLNDFERPLSPLFSHRVAKKYVQPLTKEEEMEIKAKVQQMFSRLFSMGD</sequence>
<keyword evidence="3" id="KW-0269">Exonuclease</keyword>
<dbReference type="Gene3D" id="3.60.21.10">
    <property type="match status" value="1"/>
</dbReference>
<evidence type="ECO:0000259" key="2">
    <source>
        <dbReference type="Pfam" id="PF00149"/>
    </source>
</evidence>
<dbReference type="InterPro" id="IPR050535">
    <property type="entry name" value="DNA_Repair-Maintenance_Comp"/>
</dbReference>
<name>A0A9E8LSJ1_9BACI</name>
<keyword evidence="1" id="KW-0378">Hydrolase</keyword>
<evidence type="ECO:0000256" key="1">
    <source>
        <dbReference type="ARBA" id="ARBA00022801"/>
    </source>
</evidence>